<evidence type="ECO:0000313" key="5">
    <source>
        <dbReference type="EMBL" id="ESP04194.1"/>
    </source>
</evidence>
<feature type="transmembrane region" description="Helical" evidence="4">
    <location>
        <begin position="176"/>
        <end position="197"/>
    </location>
</feature>
<feature type="transmembrane region" description="Helical" evidence="4">
    <location>
        <begin position="456"/>
        <end position="478"/>
    </location>
</feature>
<feature type="transmembrane region" description="Helical" evidence="4">
    <location>
        <begin position="290"/>
        <end position="313"/>
    </location>
</feature>
<name>V4AJ54_LOTGI</name>
<dbReference type="HOGENOM" id="CLU_028923_2_0_1"/>
<dbReference type="KEGG" id="lgi:LOTGIDRAFT_171033"/>
<organism evidence="5 6">
    <name type="scientific">Lottia gigantea</name>
    <name type="common">Giant owl limpet</name>
    <dbReference type="NCBI Taxonomy" id="225164"/>
    <lineage>
        <taxon>Eukaryota</taxon>
        <taxon>Metazoa</taxon>
        <taxon>Spiralia</taxon>
        <taxon>Lophotrochozoa</taxon>
        <taxon>Mollusca</taxon>
        <taxon>Gastropoda</taxon>
        <taxon>Patellogastropoda</taxon>
        <taxon>Lottioidea</taxon>
        <taxon>Lottiidae</taxon>
        <taxon>Lottia</taxon>
    </lineage>
</organism>
<feature type="transmembrane region" description="Helical" evidence="4">
    <location>
        <begin position="47"/>
        <end position="65"/>
    </location>
</feature>
<evidence type="ECO:0000256" key="1">
    <source>
        <dbReference type="ARBA" id="ARBA00022692"/>
    </source>
</evidence>
<sequence>MDENNQPQSSALLNGEQQTTVYTSDPTTNQSNAFFQKLKNGAYRRNFFHSLALCFAFCAFGFQIGQRGPAFLDLQQITNTDMKKASTFFTAISVGNLCGSLFIGFINNRVNKVLLLFVSTLLLSVTVSVIPLCSEYVAMLAILWTNAFFMGWLNAGGNAYLLSLWGATEGRSFMQALHSIFAFGAVISPLCTAPFLAQRRENNSTVHNATSLFENQGIFYEVSNMSVHHSSLNVDTTEEQPSESRLIYAFVIAGVFQMLTTIPLLIMYIKRTSQTLQNSTENEESKSMKTLPLLTYIFTVLFIDCLFMCYCAMEDTFASYLSTFTVLHLKWTKAEGSQVTSVFWASFSAARFLGIVAIRYIKPGIMLFGCVISITLNFVSFLLCSYYHIPDGVWVFAVFVGLSMSVVFPTGFSWIQENILIINGRVASSILVAASIGTMLNPLLNGYLMQQVSPMWYCYILLTESGCLVLFSSLFILYSKVILPKRRVNTTAAYIIDD</sequence>
<dbReference type="Gene3D" id="1.20.1250.20">
    <property type="entry name" value="MFS general substrate transporter like domains"/>
    <property type="match status" value="2"/>
</dbReference>
<accession>V4AJ54</accession>
<evidence type="ECO:0000313" key="6">
    <source>
        <dbReference type="Proteomes" id="UP000030746"/>
    </source>
</evidence>
<evidence type="ECO:0008006" key="7">
    <source>
        <dbReference type="Google" id="ProtNLM"/>
    </source>
</evidence>
<feature type="transmembrane region" description="Helical" evidence="4">
    <location>
        <begin position="136"/>
        <end position="155"/>
    </location>
</feature>
<dbReference type="CTD" id="20241624"/>
<dbReference type="OMA" id="HADVQIT"/>
<dbReference type="Proteomes" id="UP000030746">
    <property type="component" value="Unassembled WGS sequence"/>
</dbReference>
<evidence type="ECO:0000256" key="3">
    <source>
        <dbReference type="ARBA" id="ARBA00023136"/>
    </source>
</evidence>
<feature type="transmembrane region" description="Helical" evidence="4">
    <location>
        <begin position="85"/>
        <end position="106"/>
    </location>
</feature>
<evidence type="ECO:0000256" key="2">
    <source>
        <dbReference type="ARBA" id="ARBA00022989"/>
    </source>
</evidence>
<keyword evidence="3 4" id="KW-0472">Membrane</keyword>
<dbReference type="EMBL" id="KB199861">
    <property type="protein sequence ID" value="ESP04194.1"/>
    <property type="molecule type" value="Genomic_DNA"/>
</dbReference>
<evidence type="ECO:0000256" key="4">
    <source>
        <dbReference type="SAM" id="Phobius"/>
    </source>
</evidence>
<protein>
    <recommendedName>
        <fullName evidence="7">Major facilitator superfamily (MFS) profile domain-containing protein</fullName>
    </recommendedName>
</protein>
<keyword evidence="6" id="KW-1185">Reference proteome</keyword>
<feature type="transmembrane region" description="Helical" evidence="4">
    <location>
        <begin position="113"/>
        <end position="130"/>
    </location>
</feature>
<gene>
    <name evidence="5" type="ORF">LOTGIDRAFT_171033</name>
</gene>
<keyword evidence="1 4" id="KW-0812">Transmembrane</keyword>
<dbReference type="AlphaFoldDB" id="V4AJ54"/>
<feature type="transmembrane region" description="Helical" evidence="4">
    <location>
        <begin position="394"/>
        <end position="414"/>
    </location>
</feature>
<dbReference type="InterPro" id="IPR036259">
    <property type="entry name" value="MFS_trans_sf"/>
</dbReference>
<dbReference type="PANTHER" id="PTHR23121">
    <property type="entry name" value="SODIUM-DEPENDENT GLUCOSE TRANSPORTER 1"/>
    <property type="match status" value="1"/>
</dbReference>
<reference evidence="5 6" key="1">
    <citation type="journal article" date="2013" name="Nature">
        <title>Insights into bilaterian evolution from three spiralian genomes.</title>
        <authorList>
            <person name="Simakov O."/>
            <person name="Marletaz F."/>
            <person name="Cho S.J."/>
            <person name="Edsinger-Gonzales E."/>
            <person name="Havlak P."/>
            <person name="Hellsten U."/>
            <person name="Kuo D.H."/>
            <person name="Larsson T."/>
            <person name="Lv J."/>
            <person name="Arendt D."/>
            <person name="Savage R."/>
            <person name="Osoegawa K."/>
            <person name="de Jong P."/>
            <person name="Grimwood J."/>
            <person name="Chapman J.A."/>
            <person name="Shapiro H."/>
            <person name="Aerts A."/>
            <person name="Otillar R.P."/>
            <person name="Terry A.Y."/>
            <person name="Boore J.L."/>
            <person name="Grigoriev I.V."/>
            <person name="Lindberg D.R."/>
            <person name="Seaver E.C."/>
            <person name="Weisblat D.A."/>
            <person name="Putnam N.H."/>
            <person name="Rokhsar D.S."/>
        </authorList>
    </citation>
    <scope>NUCLEOTIDE SEQUENCE [LARGE SCALE GENOMIC DNA]</scope>
</reference>
<proteinExistence type="predicted"/>
<feature type="transmembrane region" description="Helical" evidence="4">
    <location>
        <begin position="365"/>
        <end position="388"/>
    </location>
</feature>
<dbReference type="GeneID" id="20241624"/>
<dbReference type="PANTHER" id="PTHR23121:SF9">
    <property type="entry name" value="SODIUM-DEPENDENT GLUCOSE TRANSPORTER 1"/>
    <property type="match status" value="1"/>
</dbReference>
<dbReference type="SUPFAM" id="SSF103473">
    <property type="entry name" value="MFS general substrate transporter"/>
    <property type="match status" value="1"/>
</dbReference>
<feature type="transmembrane region" description="Helical" evidence="4">
    <location>
        <begin position="426"/>
        <end position="444"/>
    </location>
</feature>
<keyword evidence="2 4" id="KW-1133">Transmembrane helix</keyword>
<feature type="transmembrane region" description="Helical" evidence="4">
    <location>
        <begin position="246"/>
        <end position="269"/>
    </location>
</feature>
<feature type="transmembrane region" description="Helical" evidence="4">
    <location>
        <begin position="341"/>
        <end position="358"/>
    </location>
</feature>
<dbReference type="OrthoDB" id="9626824at2759"/>
<dbReference type="RefSeq" id="XP_009045140.1">
    <property type="nucleotide sequence ID" value="XM_009046892.1"/>
</dbReference>
<dbReference type="STRING" id="225164.V4AJ54"/>